<dbReference type="InterPro" id="IPR041657">
    <property type="entry name" value="HTH_17"/>
</dbReference>
<dbReference type="NCBIfam" id="TIGR01764">
    <property type="entry name" value="excise"/>
    <property type="match status" value="1"/>
</dbReference>
<dbReference type="Pfam" id="PF12728">
    <property type="entry name" value="HTH_17"/>
    <property type="match status" value="1"/>
</dbReference>
<evidence type="ECO:0000313" key="2">
    <source>
        <dbReference type="EMBL" id="MBY8337926.1"/>
    </source>
</evidence>
<keyword evidence="3" id="KW-1185">Reference proteome</keyword>
<feature type="domain" description="Helix-turn-helix" evidence="1">
    <location>
        <begin position="11"/>
        <end position="59"/>
    </location>
</feature>
<gene>
    <name evidence="2" type="ORF">KYN89_12820</name>
</gene>
<proteinExistence type="predicted"/>
<accession>A0ABS7PG58</accession>
<dbReference type="EMBL" id="JAHWXP010000003">
    <property type="protein sequence ID" value="MBY8337926.1"/>
    <property type="molecule type" value="Genomic_DNA"/>
</dbReference>
<protein>
    <submittedName>
        <fullName evidence="2">Helix-turn-helix domain-containing protein</fullName>
    </submittedName>
</protein>
<evidence type="ECO:0000313" key="3">
    <source>
        <dbReference type="Proteomes" id="UP000759298"/>
    </source>
</evidence>
<reference evidence="2 3" key="1">
    <citation type="submission" date="2021-07" db="EMBL/GenBank/DDBJ databases">
        <title>Alteriqipengyuania abyssalis NZ-12B nov, sp.nov isolated from deep sea sponge in pacific ocean.</title>
        <authorList>
            <person name="Tareen S."/>
            <person name="Wink J."/>
        </authorList>
    </citation>
    <scope>NUCLEOTIDE SEQUENCE [LARGE SCALE GENOMIC DNA]</scope>
    <source>
        <strain evidence="2 3">NZ-12B</strain>
    </source>
</reference>
<evidence type="ECO:0000259" key="1">
    <source>
        <dbReference type="Pfam" id="PF12728"/>
    </source>
</evidence>
<dbReference type="InterPro" id="IPR010093">
    <property type="entry name" value="SinI_DNA-bd"/>
</dbReference>
<comment type="caution">
    <text evidence="2">The sequence shown here is derived from an EMBL/GenBank/DDBJ whole genome shotgun (WGS) entry which is preliminary data.</text>
</comment>
<name>A0ABS7PG58_9SPHN</name>
<dbReference type="Proteomes" id="UP000759298">
    <property type="component" value="Unassembled WGS sequence"/>
</dbReference>
<organism evidence="2 3">
    <name type="scientific">Alteriqipengyuania abyssalis</name>
    <dbReference type="NCBI Taxonomy" id="2860200"/>
    <lineage>
        <taxon>Bacteria</taxon>
        <taxon>Pseudomonadati</taxon>
        <taxon>Pseudomonadota</taxon>
        <taxon>Alphaproteobacteria</taxon>
        <taxon>Sphingomonadales</taxon>
        <taxon>Erythrobacteraceae</taxon>
        <taxon>Alteriqipengyuania</taxon>
    </lineage>
</organism>
<sequence length="80" mass="9036">MVTFVPYGAELTTNQAADLLNVSRPHLIKLLNDQEIDFHKVGSHRRVKSEDVLAYKRKRDTARSSALDRMQQLGQEADAA</sequence>